<dbReference type="Pfam" id="PF10135">
    <property type="entry name" value="Rod-binding"/>
    <property type="match status" value="1"/>
</dbReference>
<proteinExistence type="predicted"/>
<reference evidence="3" key="1">
    <citation type="submission" date="2022-03" db="EMBL/GenBank/DDBJ databases">
        <title>Identification of a novel bacterium isolated from mangrove sediments.</title>
        <authorList>
            <person name="Pan X."/>
        </authorList>
    </citation>
    <scope>NUCLEOTIDE SEQUENCE</scope>
    <source>
        <strain evidence="3">B2637</strain>
    </source>
</reference>
<sequence length="120" mass="12852">MIGPSAPPSSLILSPEKGMDRTPGATAREELAQAAKQFEAIFVRQMLAEARKTHFDKDGIFSSGALDTFRQMQDERFAEIAAQTGALGLASVIEAQLARHLPPEVPPEPAPETPAPSGER</sequence>
<organism evidence="3 4">
    <name type="scientific">Novosphingobium mangrovi</name>
    <name type="common">ex Hu et al. 2023</name>
    <dbReference type="NCBI Taxonomy" id="2930094"/>
    <lineage>
        <taxon>Bacteria</taxon>
        <taxon>Pseudomonadati</taxon>
        <taxon>Pseudomonadota</taxon>
        <taxon>Alphaproteobacteria</taxon>
        <taxon>Sphingomonadales</taxon>
        <taxon>Sphingomonadaceae</taxon>
        <taxon>Novosphingobium</taxon>
    </lineage>
</organism>
<accession>A0ABT0AGB9</accession>
<dbReference type="EMBL" id="JALHAT010000035">
    <property type="protein sequence ID" value="MCJ1962235.1"/>
    <property type="molecule type" value="Genomic_DNA"/>
</dbReference>
<name>A0ABT0AGB9_9SPHN</name>
<feature type="region of interest" description="Disordered" evidence="1">
    <location>
        <begin position="1"/>
        <end position="23"/>
    </location>
</feature>
<feature type="region of interest" description="Disordered" evidence="1">
    <location>
        <begin position="99"/>
        <end position="120"/>
    </location>
</feature>
<evidence type="ECO:0000313" key="4">
    <source>
        <dbReference type="Proteomes" id="UP001162802"/>
    </source>
</evidence>
<evidence type="ECO:0000313" key="3">
    <source>
        <dbReference type="EMBL" id="MCJ1962235.1"/>
    </source>
</evidence>
<dbReference type="Proteomes" id="UP001162802">
    <property type="component" value="Unassembled WGS sequence"/>
</dbReference>
<evidence type="ECO:0000259" key="2">
    <source>
        <dbReference type="Pfam" id="PF10135"/>
    </source>
</evidence>
<feature type="domain" description="Flagellar protein FlgJ N-terminal" evidence="2">
    <location>
        <begin position="50"/>
        <end position="96"/>
    </location>
</feature>
<keyword evidence="4" id="KW-1185">Reference proteome</keyword>
<comment type="caution">
    <text evidence="3">The sequence shown here is derived from an EMBL/GenBank/DDBJ whole genome shotgun (WGS) entry which is preliminary data.</text>
</comment>
<dbReference type="InterPro" id="IPR019301">
    <property type="entry name" value="Flagellar_prot_FlgJ_N"/>
</dbReference>
<gene>
    <name evidence="3" type="ORF">MTR65_16200</name>
</gene>
<feature type="compositionally biased region" description="Pro residues" evidence="1">
    <location>
        <begin position="103"/>
        <end position="114"/>
    </location>
</feature>
<dbReference type="RefSeq" id="WP_243802023.1">
    <property type="nucleotide sequence ID" value="NZ_JALHAT010000035.1"/>
</dbReference>
<protein>
    <submittedName>
        <fullName evidence="3">Rod-binding protein</fullName>
    </submittedName>
</protein>
<evidence type="ECO:0000256" key="1">
    <source>
        <dbReference type="SAM" id="MobiDB-lite"/>
    </source>
</evidence>